<evidence type="ECO:0000256" key="1">
    <source>
        <dbReference type="SAM" id="Phobius"/>
    </source>
</evidence>
<dbReference type="Proteomes" id="UP000823937">
    <property type="component" value="Unassembled WGS sequence"/>
</dbReference>
<reference evidence="2" key="2">
    <citation type="submission" date="2021-04" db="EMBL/GenBank/DDBJ databases">
        <authorList>
            <person name="Gilroy R."/>
        </authorList>
    </citation>
    <scope>NUCLEOTIDE SEQUENCE</scope>
    <source>
        <strain evidence="2">CHK169-2315</strain>
    </source>
</reference>
<keyword evidence="1" id="KW-0472">Membrane</keyword>
<sequence>MKRTVLFILGILLGFALSSSINMKAYYITGIILLFCVIVLFIFMKKRKGNVEGKME</sequence>
<evidence type="ECO:0000313" key="3">
    <source>
        <dbReference type="Proteomes" id="UP000823937"/>
    </source>
</evidence>
<dbReference type="EMBL" id="DXHX01000149">
    <property type="protein sequence ID" value="HIV75510.1"/>
    <property type="molecule type" value="Genomic_DNA"/>
</dbReference>
<proteinExistence type="predicted"/>
<keyword evidence="1" id="KW-1133">Transmembrane helix</keyword>
<evidence type="ECO:0000313" key="2">
    <source>
        <dbReference type="EMBL" id="HIV75510.1"/>
    </source>
</evidence>
<reference evidence="2" key="1">
    <citation type="journal article" date="2021" name="PeerJ">
        <title>Extensive microbial diversity within the chicken gut microbiome revealed by metagenomics and culture.</title>
        <authorList>
            <person name="Gilroy R."/>
            <person name="Ravi A."/>
            <person name="Getino M."/>
            <person name="Pursley I."/>
            <person name="Horton D.L."/>
            <person name="Alikhan N.F."/>
            <person name="Baker D."/>
            <person name="Gharbi K."/>
            <person name="Hall N."/>
            <person name="Watson M."/>
            <person name="Adriaenssens E.M."/>
            <person name="Foster-Nyarko E."/>
            <person name="Jarju S."/>
            <person name="Secka A."/>
            <person name="Antonio M."/>
            <person name="Oren A."/>
            <person name="Chaudhuri R.R."/>
            <person name="La Ragione R."/>
            <person name="Hildebrand F."/>
            <person name="Pallen M.J."/>
        </authorList>
    </citation>
    <scope>NUCLEOTIDE SEQUENCE</scope>
    <source>
        <strain evidence="2">CHK169-2315</strain>
    </source>
</reference>
<keyword evidence="1" id="KW-0812">Transmembrane</keyword>
<organism evidence="2 3">
    <name type="scientific">Candidatus Pseudogracilibacillus intestinigallinarum</name>
    <dbReference type="NCBI Taxonomy" id="2838742"/>
    <lineage>
        <taxon>Bacteria</taxon>
        <taxon>Bacillati</taxon>
        <taxon>Bacillota</taxon>
        <taxon>Bacilli</taxon>
        <taxon>Bacillales</taxon>
        <taxon>Bacillaceae</taxon>
        <taxon>Pseudogracilibacillus</taxon>
    </lineage>
</organism>
<accession>A0A9D1PN72</accession>
<gene>
    <name evidence="2" type="ORF">H9895_10565</name>
</gene>
<dbReference type="AlphaFoldDB" id="A0A9D1PN72"/>
<name>A0A9D1PN72_9BACI</name>
<protein>
    <submittedName>
        <fullName evidence="2">Uncharacterized protein</fullName>
    </submittedName>
</protein>
<feature type="transmembrane region" description="Helical" evidence="1">
    <location>
        <begin position="26"/>
        <end position="44"/>
    </location>
</feature>
<comment type="caution">
    <text evidence="2">The sequence shown here is derived from an EMBL/GenBank/DDBJ whole genome shotgun (WGS) entry which is preliminary data.</text>
</comment>